<dbReference type="Proteomes" id="UP000002762">
    <property type="component" value="Unassembled WGS sequence"/>
</dbReference>
<name>J5JEC8_BEAB2</name>
<accession>J5JEC8</accession>
<keyword evidence="1" id="KW-0812">Transmembrane</keyword>
<evidence type="ECO:0000313" key="3">
    <source>
        <dbReference type="Proteomes" id="UP000002762"/>
    </source>
</evidence>
<organism evidence="2 3">
    <name type="scientific">Beauveria bassiana (strain ARSEF 2860)</name>
    <name type="common">White muscardine disease fungus</name>
    <name type="synonym">Tritirachium shiotae</name>
    <dbReference type="NCBI Taxonomy" id="655819"/>
    <lineage>
        <taxon>Eukaryota</taxon>
        <taxon>Fungi</taxon>
        <taxon>Dikarya</taxon>
        <taxon>Ascomycota</taxon>
        <taxon>Pezizomycotina</taxon>
        <taxon>Sordariomycetes</taxon>
        <taxon>Hypocreomycetidae</taxon>
        <taxon>Hypocreales</taxon>
        <taxon>Cordycipitaceae</taxon>
        <taxon>Beauveria</taxon>
    </lineage>
</organism>
<proteinExistence type="predicted"/>
<evidence type="ECO:0000256" key="1">
    <source>
        <dbReference type="SAM" id="Phobius"/>
    </source>
</evidence>
<evidence type="ECO:0000313" key="2">
    <source>
        <dbReference type="EMBL" id="EJP62081.1"/>
    </source>
</evidence>
<dbReference type="InParanoid" id="J5JEC8"/>
<dbReference type="RefSeq" id="XP_008602324.1">
    <property type="nucleotide sequence ID" value="XM_008604102.1"/>
</dbReference>
<keyword evidence="3" id="KW-1185">Reference proteome</keyword>
<sequence>MSLSIVGPSLDGEPNQTIGNAEAMKRLAGYVTYGWPVACMQLNAGGFVVLLFGPVHLLIHMNMAAFPPIRRDSGLPREDHRNCWKPDRGLGLASHRLVVV</sequence>
<dbReference type="GeneID" id="19892017"/>
<dbReference type="EMBL" id="JH725192">
    <property type="protein sequence ID" value="EJP62081.1"/>
    <property type="molecule type" value="Genomic_DNA"/>
</dbReference>
<keyword evidence="1" id="KW-1133">Transmembrane helix</keyword>
<keyword evidence="1" id="KW-0472">Membrane</keyword>
<dbReference type="AlphaFoldDB" id="J5JEC8"/>
<gene>
    <name evidence="2" type="ORF">BBA_09005</name>
</gene>
<protein>
    <submittedName>
        <fullName evidence="2">Uncharacterized protein</fullName>
    </submittedName>
</protein>
<dbReference type="HOGENOM" id="CLU_2305564_0_0_1"/>
<reference evidence="2 3" key="1">
    <citation type="journal article" date="2012" name="Sci. Rep.">
        <title>Genomic perspectives on the evolution of fungal entomopathogenicity in Beauveria bassiana.</title>
        <authorList>
            <person name="Xiao G."/>
            <person name="Ying S.H."/>
            <person name="Zheng P."/>
            <person name="Wang Z.L."/>
            <person name="Zhang S."/>
            <person name="Xie X.Q."/>
            <person name="Shang Y."/>
            <person name="St Leger R.J."/>
            <person name="Zhao G.P."/>
            <person name="Wang C."/>
            <person name="Feng M.G."/>
        </authorList>
    </citation>
    <scope>NUCLEOTIDE SEQUENCE [LARGE SCALE GENOMIC DNA]</scope>
    <source>
        <strain evidence="2 3">ARSEF 2860</strain>
    </source>
</reference>
<feature type="transmembrane region" description="Helical" evidence="1">
    <location>
        <begin position="33"/>
        <end position="53"/>
    </location>
</feature>